<evidence type="ECO:0000256" key="2">
    <source>
        <dbReference type="ARBA" id="ARBA00022598"/>
    </source>
</evidence>
<keyword evidence="2 5" id="KW-0436">Ligase</keyword>
<dbReference type="CDD" id="cd07906">
    <property type="entry name" value="Adenylation_DNA_ligase_LigD_LigC"/>
    <property type="match status" value="1"/>
</dbReference>
<dbReference type="EC" id="6.5.1.1" evidence="1"/>
<comment type="catalytic activity">
    <reaction evidence="3">
        <text>ATP + (deoxyribonucleotide)n-3'-hydroxyl + 5'-phospho-(deoxyribonucleotide)m = (deoxyribonucleotide)n+m + AMP + diphosphate.</text>
        <dbReference type="EC" id="6.5.1.1"/>
    </reaction>
</comment>
<dbReference type="Gene3D" id="2.40.50.140">
    <property type="entry name" value="Nucleic acid-binding proteins"/>
    <property type="match status" value="1"/>
</dbReference>
<dbReference type="InterPro" id="IPR016059">
    <property type="entry name" value="DNA_ligase_ATP-dep_CS"/>
</dbReference>
<dbReference type="CDD" id="cd07971">
    <property type="entry name" value="OBF_DNA_ligase_LigD"/>
    <property type="match status" value="1"/>
</dbReference>
<dbReference type="Pfam" id="PF01068">
    <property type="entry name" value="DNA_ligase_A_M"/>
    <property type="match status" value="1"/>
</dbReference>
<dbReference type="InterPro" id="IPR012340">
    <property type="entry name" value="NA-bd_OB-fold"/>
</dbReference>
<accession>A0ABT8VK77</accession>
<name>A0ABT8VK77_9BACL</name>
<evidence type="ECO:0000313" key="6">
    <source>
        <dbReference type="Proteomes" id="UP001168883"/>
    </source>
</evidence>
<dbReference type="SUPFAM" id="SSF56091">
    <property type="entry name" value="DNA ligase/mRNA capping enzyme, catalytic domain"/>
    <property type="match status" value="1"/>
</dbReference>
<dbReference type="PANTHER" id="PTHR45997:SF1">
    <property type="entry name" value="DNA LIGASE 4"/>
    <property type="match status" value="1"/>
</dbReference>
<gene>
    <name evidence="5" type="ORF">Q3C12_30620</name>
</gene>
<dbReference type="InterPro" id="IPR012309">
    <property type="entry name" value="DNA_ligase_ATP-dep_C"/>
</dbReference>
<dbReference type="PROSITE" id="PS00697">
    <property type="entry name" value="DNA_LIGASE_A1"/>
    <property type="match status" value="1"/>
</dbReference>
<keyword evidence="6" id="KW-1185">Reference proteome</keyword>
<evidence type="ECO:0000256" key="1">
    <source>
        <dbReference type="ARBA" id="ARBA00012727"/>
    </source>
</evidence>
<organism evidence="5 6">
    <name type="scientific">Paenibacillus ehimensis</name>
    <dbReference type="NCBI Taxonomy" id="79264"/>
    <lineage>
        <taxon>Bacteria</taxon>
        <taxon>Bacillati</taxon>
        <taxon>Bacillota</taxon>
        <taxon>Bacilli</taxon>
        <taxon>Bacillales</taxon>
        <taxon>Paenibacillaceae</taxon>
        <taxon>Paenibacillus</taxon>
    </lineage>
</organism>
<dbReference type="PANTHER" id="PTHR45997">
    <property type="entry name" value="DNA LIGASE 4"/>
    <property type="match status" value="1"/>
</dbReference>
<dbReference type="InterPro" id="IPR012310">
    <property type="entry name" value="DNA_ligase_ATP-dep_cent"/>
</dbReference>
<sequence length="317" mass="36376">MQLKPISPFEPISTSSQPAGGNWVVQIKWDGVRVLLYNDGSQIRLFNRKKNERTNQYPEFHDSKSFCHANSVILDGEIIAFDQSKPSFHEVMRRDSLKQPLRIKQAINQVPVTYMIFDILFYNGEWVTDEPLNNRQKLLESIITPRPNVQIVQNFDDGATLFNLMKQHQMEGVIYKDPSSTYSVNGKDGRWKKHKVMNDLFAVVGGVTYRGKIVNSLLLGVYTKEQDLVYIGHAGTGKLTQKDWGFITEEVTKMQIAQRPFINEPERSKDAFWVKPELTVKVEYLEFTPGGTMRHPSIQAVVYADKNECTVDQIKCL</sequence>
<dbReference type="SUPFAM" id="SSF50249">
    <property type="entry name" value="Nucleic acid-binding proteins"/>
    <property type="match status" value="1"/>
</dbReference>
<dbReference type="PROSITE" id="PS50160">
    <property type="entry name" value="DNA_LIGASE_A3"/>
    <property type="match status" value="1"/>
</dbReference>
<reference evidence="5" key="1">
    <citation type="submission" date="2023-07" db="EMBL/GenBank/DDBJ databases">
        <authorList>
            <person name="Aktuganov G."/>
            <person name="Boyko T."/>
            <person name="Delegan Y."/>
            <person name="Galimzianova N."/>
            <person name="Gilvanova E."/>
            <person name="Korobov V."/>
            <person name="Kuzmina L."/>
            <person name="Melentiev A."/>
            <person name="Milman P."/>
            <person name="Ryabova A."/>
            <person name="Stupak E."/>
            <person name="Yasakov T."/>
            <person name="Zharikova N."/>
            <person name="Zhurenko E."/>
        </authorList>
    </citation>
    <scope>NUCLEOTIDE SEQUENCE</scope>
    <source>
        <strain evidence="5">IB-739</strain>
    </source>
</reference>
<dbReference type="Gene3D" id="3.30.470.30">
    <property type="entry name" value="DNA ligase/mRNA capping enzyme"/>
    <property type="match status" value="1"/>
</dbReference>
<evidence type="ECO:0000313" key="5">
    <source>
        <dbReference type="EMBL" id="MDO3681351.1"/>
    </source>
</evidence>
<dbReference type="RefSeq" id="WP_302881195.1">
    <property type="nucleotide sequence ID" value="NZ_JARLKN010000149.1"/>
</dbReference>
<dbReference type="Pfam" id="PF04679">
    <property type="entry name" value="DNA_ligase_A_C"/>
    <property type="match status" value="1"/>
</dbReference>
<protein>
    <recommendedName>
        <fullName evidence="1">DNA ligase (ATP)</fullName>
        <ecNumber evidence="1">6.5.1.1</ecNumber>
    </recommendedName>
</protein>
<dbReference type="EMBL" id="JAUMKJ010000062">
    <property type="protein sequence ID" value="MDO3681351.1"/>
    <property type="molecule type" value="Genomic_DNA"/>
</dbReference>
<evidence type="ECO:0000259" key="4">
    <source>
        <dbReference type="PROSITE" id="PS50160"/>
    </source>
</evidence>
<feature type="domain" description="ATP-dependent DNA ligase family profile" evidence="4">
    <location>
        <begin position="105"/>
        <end position="223"/>
    </location>
</feature>
<dbReference type="GO" id="GO:0016874">
    <property type="term" value="F:ligase activity"/>
    <property type="evidence" value="ECO:0007669"/>
    <property type="project" value="UniProtKB-KW"/>
</dbReference>
<proteinExistence type="predicted"/>
<comment type="caution">
    <text evidence="5">The sequence shown here is derived from an EMBL/GenBank/DDBJ whole genome shotgun (WGS) entry which is preliminary data.</text>
</comment>
<dbReference type="Proteomes" id="UP001168883">
    <property type="component" value="Unassembled WGS sequence"/>
</dbReference>
<dbReference type="InterPro" id="IPR029710">
    <property type="entry name" value="LIG4"/>
</dbReference>
<evidence type="ECO:0000256" key="3">
    <source>
        <dbReference type="ARBA" id="ARBA00034003"/>
    </source>
</evidence>